<gene>
    <name evidence="10" type="ORF">BKA16_002680</name>
</gene>
<organism evidence="10 11">
    <name type="scientific">Gordonia humi</name>
    <dbReference type="NCBI Taxonomy" id="686429"/>
    <lineage>
        <taxon>Bacteria</taxon>
        <taxon>Bacillati</taxon>
        <taxon>Actinomycetota</taxon>
        <taxon>Actinomycetes</taxon>
        <taxon>Mycobacteriales</taxon>
        <taxon>Gordoniaceae</taxon>
        <taxon>Gordonia</taxon>
    </lineage>
</organism>
<dbReference type="InterPro" id="IPR024072">
    <property type="entry name" value="DHFR-like_dom_sf"/>
</dbReference>
<dbReference type="EMBL" id="JACIFP010000001">
    <property type="protein sequence ID" value="MBB4136128.1"/>
    <property type="molecule type" value="Genomic_DNA"/>
</dbReference>
<dbReference type="EC" id="1.5.1.3" evidence="3 7"/>
<evidence type="ECO:0000256" key="4">
    <source>
        <dbReference type="ARBA" id="ARBA00022563"/>
    </source>
</evidence>
<dbReference type="InterPro" id="IPR012259">
    <property type="entry name" value="DHFR"/>
</dbReference>
<dbReference type="PANTHER" id="PTHR48069:SF3">
    <property type="entry name" value="DIHYDROFOLATE REDUCTASE"/>
    <property type="match status" value="1"/>
</dbReference>
<dbReference type="SUPFAM" id="SSF53597">
    <property type="entry name" value="Dihydrofolate reductase-like"/>
    <property type="match status" value="1"/>
</dbReference>
<evidence type="ECO:0000259" key="9">
    <source>
        <dbReference type="PROSITE" id="PS51330"/>
    </source>
</evidence>
<dbReference type="PRINTS" id="PR00070">
    <property type="entry name" value="DHFR"/>
</dbReference>
<dbReference type="UniPathway" id="UPA00077">
    <property type="reaction ID" value="UER00158"/>
</dbReference>
<keyword evidence="4 7" id="KW-0554">One-carbon metabolism</keyword>
<reference evidence="10 11" key="1">
    <citation type="submission" date="2020-08" db="EMBL/GenBank/DDBJ databases">
        <title>Sequencing the genomes of 1000 actinobacteria strains.</title>
        <authorList>
            <person name="Klenk H.-P."/>
        </authorList>
    </citation>
    <scope>NUCLEOTIDE SEQUENCE [LARGE SCALE GENOMIC DNA]</scope>
    <source>
        <strain evidence="10 11">DSM 45298</strain>
    </source>
</reference>
<proteinExistence type="inferred from homology"/>
<dbReference type="GO" id="GO:0005829">
    <property type="term" value="C:cytosol"/>
    <property type="evidence" value="ECO:0007669"/>
    <property type="project" value="TreeGrafter"/>
</dbReference>
<dbReference type="CDD" id="cd00209">
    <property type="entry name" value="DHFR"/>
    <property type="match status" value="1"/>
</dbReference>
<evidence type="ECO:0000256" key="6">
    <source>
        <dbReference type="ARBA" id="ARBA00023002"/>
    </source>
</evidence>
<comment type="pathway">
    <text evidence="1 7">Cofactor biosynthesis; tetrahydrofolate biosynthesis; 5,6,7,8-tetrahydrofolate from 7,8-dihydrofolate: step 1/1.</text>
</comment>
<dbReference type="GO" id="GO:0046655">
    <property type="term" value="P:folic acid metabolic process"/>
    <property type="evidence" value="ECO:0007669"/>
    <property type="project" value="TreeGrafter"/>
</dbReference>
<comment type="catalytic activity">
    <reaction evidence="7">
        <text>(6S)-5,6,7,8-tetrahydrofolate + NADP(+) = 7,8-dihydrofolate + NADPH + H(+)</text>
        <dbReference type="Rhea" id="RHEA:15009"/>
        <dbReference type="ChEBI" id="CHEBI:15378"/>
        <dbReference type="ChEBI" id="CHEBI:57451"/>
        <dbReference type="ChEBI" id="CHEBI:57453"/>
        <dbReference type="ChEBI" id="CHEBI:57783"/>
        <dbReference type="ChEBI" id="CHEBI:58349"/>
        <dbReference type="EC" id="1.5.1.3"/>
    </reaction>
</comment>
<dbReference type="InterPro" id="IPR001796">
    <property type="entry name" value="DHFR_dom"/>
</dbReference>
<keyword evidence="11" id="KW-1185">Reference proteome</keyword>
<dbReference type="GO" id="GO:0050661">
    <property type="term" value="F:NADP binding"/>
    <property type="evidence" value="ECO:0007669"/>
    <property type="project" value="InterPro"/>
</dbReference>
<dbReference type="GO" id="GO:0006730">
    <property type="term" value="P:one-carbon metabolic process"/>
    <property type="evidence" value="ECO:0007669"/>
    <property type="project" value="UniProtKB-KW"/>
</dbReference>
<sequence>MTIAQIWAQDLTGAIGKDNTIPWRIPEDLARFKKLSGSGAVLMGRRTWESLPVRFRPLPGRRNIVITRNAAYQAPGAETVAGLSEAVELAGGAATIMGGSAIYEAGMAVATHLYVTEVDILVDGADTFGPEIDPNVWTVVSRGEWLTSRTGTRYRFVDYRHVSR</sequence>
<dbReference type="GO" id="GO:0046452">
    <property type="term" value="P:dihydrofolate metabolic process"/>
    <property type="evidence" value="ECO:0007669"/>
    <property type="project" value="TreeGrafter"/>
</dbReference>
<dbReference type="GO" id="GO:0004146">
    <property type="term" value="F:dihydrofolate reductase activity"/>
    <property type="evidence" value="ECO:0007669"/>
    <property type="project" value="UniProtKB-EC"/>
</dbReference>
<keyword evidence="6 7" id="KW-0560">Oxidoreductase</keyword>
<dbReference type="Proteomes" id="UP000551501">
    <property type="component" value="Unassembled WGS sequence"/>
</dbReference>
<feature type="domain" description="DHFR" evidence="9">
    <location>
        <begin position="2"/>
        <end position="161"/>
    </location>
</feature>
<dbReference type="PIRSF" id="PIRSF000194">
    <property type="entry name" value="DHFR"/>
    <property type="match status" value="1"/>
</dbReference>
<evidence type="ECO:0000313" key="11">
    <source>
        <dbReference type="Proteomes" id="UP000551501"/>
    </source>
</evidence>
<dbReference type="PANTHER" id="PTHR48069">
    <property type="entry name" value="DIHYDROFOLATE REDUCTASE"/>
    <property type="match status" value="1"/>
</dbReference>
<accession>A0A840F0R8</accession>
<dbReference type="PROSITE" id="PS51330">
    <property type="entry name" value="DHFR_2"/>
    <property type="match status" value="1"/>
</dbReference>
<evidence type="ECO:0000256" key="7">
    <source>
        <dbReference type="PIRNR" id="PIRNR000194"/>
    </source>
</evidence>
<protein>
    <recommendedName>
        <fullName evidence="3 7">Dihydrofolate reductase</fullName>
        <ecNumber evidence="3 7">1.5.1.3</ecNumber>
    </recommendedName>
</protein>
<comment type="similarity">
    <text evidence="2 7 8">Belongs to the dihydrofolate reductase family.</text>
</comment>
<evidence type="ECO:0000256" key="2">
    <source>
        <dbReference type="ARBA" id="ARBA00009539"/>
    </source>
</evidence>
<dbReference type="PROSITE" id="PS00075">
    <property type="entry name" value="DHFR_1"/>
    <property type="match status" value="1"/>
</dbReference>
<name>A0A840F0R8_9ACTN</name>
<evidence type="ECO:0000256" key="1">
    <source>
        <dbReference type="ARBA" id="ARBA00004903"/>
    </source>
</evidence>
<comment type="function">
    <text evidence="7">Key enzyme in folate metabolism. Catalyzes an essential reaction for de novo glycine and purine synthesis, and for DNA precursor synthesis.</text>
</comment>
<keyword evidence="5 7" id="KW-0521">NADP</keyword>
<dbReference type="RefSeq" id="WP_183371103.1">
    <property type="nucleotide sequence ID" value="NZ_BAABHL010000003.1"/>
</dbReference>
<evidence type="ECO:0000256" key="8">
    <source>
        <dbReference type="RuleBase" id="RU004474"/>
    </source>
</evidence>
<dbReference type="Gene3D" id="3.40.430.10">
    <property type="entry name" value="Dihydrofolate Reductase, subunit A"/>
    <property type="match status" value="1"/>
</dbReference>
<dbReference type="Pfam" id="PF00186">
    <property type="entry name" value="DHFR_1"/>
    <property type="match status" value="1"/>
</dbReference>
<evidence type="ECO:0000313" key="10">
    <source>
        <dbReference type="EMBL" id="MBB4136128.1"/>
    </source>
</evidence>
<dbReference type="GO" id="GO:0046654">
    <property type="term" value="P:tetrahydrofolate biosynthetic process"/>
    <property type="evidence" value="ECO:0007669"/>
    <property type="project" value="UniProtKB-UniPathway"/>
</dbReference>
<evidence type="ECO:0000256" key="5">
    <source>
        <dbReference type="ARBA" id="ARBA00022857"/>
    </source>
</evidence>
<evidence type="ECO:0000256" key="3">
    <source>
        <dbReference type="ARBA" id="ARBA00012856"/>
    </source>
</evidence>
<dbReference type="InterPro" id="IPR017925">
    <property type="entry name" value="DHFR_CS"/>
</dbReference>
<comment type="caution">
    <text evidence="10">The sequence shown here is derived from an EMBL/GenBank/DDBJ whole genome shotgun (WGS) entry which is preliminary data.</text>
</comment>
<dbReference type="AlphaFoldDB" id="A0A840F0R8"/>